<evidence type="ECO:0000256" key="6">
    <source>
        <dbReference type="SAM" id="Phobius"/>
    </source>
</evidence>
<dbReference type="InterPro" id="IPR013525">
    <property type="entry name" value="ABC2_TM"/>
</dbReference>
<evidence type="ECO:0000256" key="1">
    <source>
        <dbReference type="ARBA" id="ARBA00004651"/>
    </source>
</evidence>
<feature type="transmembrane region" description="Helical" evidence="6">
    <location>
        <begin position="20"/>
        <end position="41"/>
    </location>
</feature>
<feature type="domain" description="ABC-2 type transporter transmembrane" evidence="7">
    <location>
        <begin position="21"/>
        <end position="384"/>
    </location>
</feature>
<dbReference type="PANTHER" id="PTHR30294">
    <property type="entry name" value="MEMBRANE COMPONENT OF ABC TRANSPORTER YHHJ-RELATED"/>
    <property type="match status" value="1"/>
</dbReference>
<feature type="transmembrane region" description="Helical" evidence="6">
    <location>
        <begin position="365"/>
        <end position="387"/>
    </location>
</feature>
<reference evidence="8 9" key="1">
    <citation type="journal article" date="2015" name="Genome Announc.">
        <title>Expanding the biotechnology potential of lactobacilli through comparative genomics of 213 strains and associated genera.</title>
        <authorList>
            <person name="Sun Z."/>
            <person name="Harris H.M."/>
            <person name="McCann A."/>
            <person name="Guo C."/>
            <person name="Argimon S."/>
            <person name="Zhang W."/>
            <person name="Yang X."/>
            <person name="Jeffery I.B."/>
            <person name="Cooney J.C."/>
            <person name="Kagawa T.F."/>
            <person name="Liu W."/>
            <person name="Song Y."/>
            <person name="Salvetti E."/>
            <person name="Wrobel A."/>
            <person name="Rasinkangas P."/>
            <person name="Parkhill J."/>
            <person name="Rea M.C."/>
            <person name="O'Sullivan O."/>
            <person name="Ritari J."/>
            <person name="Douillard F.P."/>
            <person name="Paul Ross R."/>
            <person name="Yang R."/>
            <person name="Briner A.E."/>
            <person name="Felis G.E."/>
            <person name="de Vos W.M."/>
            <person name="Barrangou R."/>
            <person name="Klaenhammer T.R."/>
            <person name="Caufield P.W."/>
            <person name="Cui Y."/>
            <person name="Zhang H."/>
            <person name="O'Toole P.W."/>
        </authorList>
    </citation>
    <scope>NUCLEOTIDE SEQUENCE [LARGE SCALE GENOMIC DNA]</scope>
    <source>
        <strain evidence="8 9">DSM 23026</strain>
    </source>
</reference>
<dbReference type="PATRIC" id="fig|480391.4.peg.1168"/>
<dbReference type="AlphaFoldDB" id="A0A0R2N9G4"/>
<keyword evidence="3 6" id="KW-0812">Transmembrane</keyword>
<dbReference type="EMBL" id="JQCQ01000037">
    <property type="protein sequence ID" value="KRO22469.1"/>
    <property type="molecule type" value="Genomic_DNA"/>
</dbReference>
<evidence type="ECO:0000313" key="9">
    <source>
        <dbReference type="Proteomes" id="UP000051249"/>
    </source>
</evidence>
<proteinExistence type="predicted"/>
<dbReference type="OrthoDB" id="9768837at2"/>
<dbReference type="Proteomes" id="UP000051249">
    <property type="component" value="Unassembled WGS sequence"/>
</dbReference>
<feature type="transmembrane region" description="Helical" evidence="6">
    <location>
        <begin position="228"/>
        <end position="254"/>
    </location>
</feature>
<dbReference type="GO" id="GO:0140359">
    <property type="term" value="F:ABC-type transporter activity"/>
    <property type="evidence" value="ECO:0007669"/>
    <property type="project" value="InterPro"/>
</dbReference>
<keyword evidence="9" id="KW-1185">Reference proteome</keyword>
<evidence type="ECO:0000256" key="4">
    <source>
        <dbReference type="ARBA" id="ARBA00022989"/>
    </source>
</evidence>
<comment type="caution">
    <text evidence="8">The sequence shown here is derived from an EMBL/GenBank/DDBJ whole genome shotgun (WGS) entry which is preliminary data.</text>
</comment>
<sequence>MSKFWVIVRQVIVKNFKTPTYIVMLLTPVIAMLGIGLFIFISNQTSQTPKIAIVSENQAFRTALVHAKTNGDYKVKTNLDTENKAEAALSKEKIDGYLVVDTKNNDIKATYKTRTNGNDLDKSNLKNSINGIKTQLSASKLGLSNKQLKELFTPATFETKSVSYTNGKQKAQKNNQQAINLILANIVTVLIYIFMLNYASMIAQEIATEKGSKIMEILVSSVKPRIQFFAKVTAMFVLILIQVAITALSAFIGVKYFGQSISMLKGLNLNELQPSIVLILALFFILGVMLYTIVAAGLGALVARSDQVGQAISPLSMIALAAYAASFIAMNSNSILVKIGSFVPFVSQSLMPVRYAIGNATTSEAYISIVLLAIAVGFSLWGAVRLYEKHVLDYSDKKLWRFNFKRSK</sequence>
<feature type="transmembrane region" description="Helical" evidence="6">
    <location>
        <begin position="178"/>
        <end position="199"/>
    </location>
</feature>
<keyword evidence="5 6" id="KW-0472">Membrane</keyword>
<evidence type="ECO:0000259" key="7">
    <source>
        <dbReference type="Pfam" id="PF12698"/>
    </source>
</evidence>
<evidence type="ECO:0000256" key="5">
    <source>
        <dbReference type="ARBA" id="ARBA00023136"/>
    </source>
</evidence>
<organism evidence="8 9">
    <name type="scientific">Pediococcus argentinicus</name>
    <dbReference type="NCBI Taxonomy" id="480391"/>
    <lineage>
        <taxon>Bacteria</taxon>
        <taxon>Bacillati</taxon>
        <taxon>Bacillota</taxon>
        <taxon>Bacilli</taxon>
        <taxon>Lactobacillales</taxon>
        <taxon>Lactobacillaceae</taxon>
        <taxon>Pediococcus</taxon>
    </lineage>
</organism>
<evidence type="ECO:0000256" key="3">
    <source>
        <dbReference type="ARBA" id="ARBA00022692"/>
    </source>
</evidence>
<feature type="transmembrane region" description="Helical" evidence="6">
    <location>
        <begin position="275"/>
        <end position="302"/>
    </location>
</feature>
<gene>
    <name evidence="8" type="ORF">IV88_GL001151</name>
</gene>
<evidence type="ECO:0000313" key="8">
    <source>
        <dbReference type="EMBL" id="KRO22469.1"/>
    </source>
</evidence>
<evidence type="ECO:0000256" key="2">
    <source>
        <dbReference type="ARBA" id="ARBA00022475"/>
    </source>
</evidence>
<comment type="subcellular location">
    <subcellularLocation>
        <location evidence="1">Cell membrane</location>
        <topology evidence="1">Multi-pass membrane protein</topology>
    </subcellularLocation>
</comment>
<accession>A0A0R2N9G4</accession>
<protein>
    <recommendedName>
        <fullName evidence="7">ABC-2 type transporter transmembrane domain-containing protein</fullName>
    </recommendedName>
</protein>
<dbReference type="GO" id="GO:0005886">
    <property type="term" value="C:plasma membrane"/>
    <property type="evidence" value="ECO:0007669"/>
    <property type="project" value="UniProtKB-SubCell"/>
</dbReference>
<dbReference type="Pfam" id="PF12698">
    <property type="entry name" value="ABC2_membrane_3"/>
    <property type="match status" value="1"/>
</dbReference>
<dbReference type="PANTHER" id="PTHR30294:SF29">
    <property type="entry name" value="MULTIDRUG ABC TRANSPORTER PERMEASE YBHS-RELATED"/>
    <property type="match status" value="1"/>
</dbReference>
<feature type="transmembrane region" description="Helical" evidence="6">
    <location>
        <begin position="308"/>
        <end position="328"/>
    </location>
</feature>
<dbReference type="InterPro" id="IPR051449">
    <property type="entry name" value="ABC-2_transporter_component"/>
</dbReference>
<keyword evidence="2" id="KW-1003">Cell membrane</keyword>
<dbReference type="RefSeq" id="WP_057800340.1">
    <property type="nucleotide sequence ID" value="NZ_BJZZ01000038.1"/>
</dbReference>
<keyword evidence="4 6" id="KW-1133">Transmembrane helix</keyword>
<name>A0A0R2N9G4_9LACO</name>